<accession>A0A1F6GG93</accession>
<sequence>MSEQDQSLEIRIRLDGAHVAKVEVHSRRPLEYAQILMGRSPEEAIRLIEKFFPLTRAAHLHAAVQALEEASGIHAPAHHAKARTLLVHLENIAEPAERLSQDWAQTLGRSLPEGDWQRLKEQARKALYPTGEPFSLTLRHVQPEPEAFARIVQAAELGLTDLLGLDPSTWASQTPEVLAVWLEDSKSLAAQYFRWLGQLPDLVEVPIEPLEWHSTQNWNQFFTDLLAAELIYLPEWAGQCRQTGAYARQARSLMLKDFKSTNPLKRHCLAQLLDLCFQFRALKKGLEIPVTSPGSPKHAGLGLAQTEGSRGRIVHRIELERGLVKRYQIQAPTEWNFHPQGLYASTLRGAPAEKIAVLAQHWAKLVDPFVLPKFQIR</sequence>
<name>A0A1F6GG93_9PROT</name>
<reference evidence="1 2" key="1">
    <citation type="journal article" date="2016" name="Nat. Commun.">
        <title>Thousands of microbial genomes shed light on interconnected biogeochemical processes in an aquifer system.</title>
        <authorList>
            <person name="Anantharaman K."/>
            <person name="Brown C.T."/>
            <person name="Hug L.A."/>
            <person name="Sharon I."/>
            <person name="Castelle C.J."/>
            <person name="Probst A.J."/>
            <person name="Thomas B.C."/>
            <person name="Singh A."/>
            <person name="Wilkins M.J."/>
            <person name="Karaoz U."/>
            <person name="Brodie E.L."/>
            <person name="Williams K.H."/>
            <person name="Hubbard S.S."/>
            <person name="Banfield J.F."/>
        </authorList>
    </citation>
    <scope>NUCLEOTIDE SEQUENCE [LARGE SCALE GENOMIC DNA]</scope>
</reference>
<dbReference type="STRING" id="1817772.A2527_10740"/>
<evidence type="ECO:0000313" key="2">
    <source>
        <dbReference type="Proteomes" id="UP000178449"/>
    </source>
</evidence>
<dbReference type="SUPFAM" id="SSF56762">
    <property type="entry name" value="HydB/Nqo4-like"/>
    <property type="match status" value="1"/>
</dbReference>
<evidence type="ECO:0000313" key="1">
    <source>
        <dbReference type="EMBL" id="OGG97136.1"/>
    </source>
</evidence>
<dbReference type="EMBL" id="MFNE01000004">
    <property type="protein sequence ID" value="OGG97136.1"/>
    <property type="molecule type" value="Genomic_DNA"/>
</dbReference>
<dbReference type="Gene3D" id="1.10.645.10">
    <property type="entry name" value="Cytochrome-c3 Hydrogenase, chain B"/>
    <property type="match status" value="1"/>
</dbReference>
<dbReference type="PANTHER" id="PTHR42958:SF4">
    <property type="entry name" value="HYDROGENASE EXPRESSION_FORMATION PROTEIN HUPK"/>
    <property type="match status" value="1"/>
</dbReference>
<dbReference type="InterPro" id="IPR050867">
    <property type="entry name" value="NiFe/NiFeSe_hydrgnase_LSU"/>
</dbReference>
<comment type="caution">
    <text evidence="1">The sequence shown here is derived from an EMBL/GenBank/DDBJ whole genome shotgun (WGS) entry which is preliminary data.</text>
</comment>
<dbReference type="AlphaFoldDB" id="A0A1F6GG93"/>
<organism evidence="1 2">
    <name type="scientific">Candidatus Lambdaproteobacteria bacterium RIFOXYD2_FULL_50_16</name>
    <dbReference type="NCBI Taxonomy" id="1817772"/>
    <lineage>
        <taxon>Bacteria</taxon>
        <taxon>Pseudomonadati</taxon>
        <taxon>Pseudomonadota</taxon>
        <taxon>Candidatus Lambdaproteobacteria</taxon>
    </lineage>
</organism>
<proteinExistence type="predicted"/>
<dbReference type="PANTHER" id="PTHR42958">
    <property type="entry name" value="HYDROGENASE-2 LARGE CHAIN"/>
    <property type="match status" value="1"/>
</dbReference>
<dbReference type="Proteomes" id="UP000178449">
    <property type="component" value="Unassembled WGS sequence"/>
</dbReference>
<protein>
    <submittedName>
        <fullName evidence="1">Uncharacterized protein</fullName>
    </submittedName>
</protein>
<gene>
    <name evidence="1" type="ORF">A2527_10740</name>
</gene>
<dbReference type="InterPro" id="IPR029014">
    <property type="entry name" value="NiFe-Hase_large"/>
</dbReference>